<proteinExistence type="predicted"/>
<name>A0A9P8VUD1_9HYPO</name>
<evidence type="ECO:0000313" key="2">
    <source>
        <dbReference type="EMBL" id="KAH6873616.1"/>
    </source>
</evidence>
<accession>A0A9P8VUD1</accession>
<feature type="compositionally biased region" description="Low complexity" evidence="1">
    <location>
        <begin position="155"/>
        <end position="166"/>
    </location>
</feature>
<keyword evidence="3" id="KW-1185">Reference proteome</keyword>
<feature type="region of interest" description="Disordered" evidence="1">
    <location>
        <begin position="131"/>
        <end position="166"/>
    </location>
</feature>
<reference evidence="2 3" key="1">
    <citation type="journal article" date="2021" name="Nat. Commun.">
        <title>Genetic determinants of endophytism in the Arabidopsis root mycobiome.</title>
        <authorList>
            <person name="Mesny F."/>
            <person name="Miyauchi S."/>
            <person name="Thiergart T."/>
            <person name="Pickel B."/>
            <person name="Atanasova L."/>
            <person name="Karlsson M."/>
            <person name="Huettel B."/>
            <person name="Barry K.W."/>
            <person name="Haridas S."/>
            <person name="Chen C."/>
            <person name="Bauer D."/>
            <person name="Andreopoulos W."/>
            <person name="Pangilinan J."/>
            <person name="LaButti K."/>
            <person name="Riley R."/>
            <person name="Lipzen A."/>
            <person name="Clum A."/>
            <person name="Drula E."/>
            <person name="Henrissat B."/>
            <person name="Kohler A."/>
            <person name="Grigoriev I.V."/>
            <person name="Martin F.M."/>
            <person name="Hacquard S."/>
        </authorList>
    </citation>
    <scope>NUCLEOTIDE SEQUENCE [LARGE SCALE GENOMIC DNA]</scope>
    <source>
        <strain evidence="2 3">MPI-CAGE-CH-0241</strain>
    </source>
</reference>
<evidence type="ECO:0000313" key="3">
    <source>
        <dbReference type="Proteomes" id="UP000777438"/>
    </source>
</evidence>
<organism evidence="2 3">
    <name type="scientific">Thelonectria olida</name>
    <dbReference type="NCBI Taxonomy" id="1576542"/>
    <lineage>
        <taxon>Eukaryota</taxon>
        <taxon>Fungi</taxon>
        <taxon>Dikarya</taxon>
        <taxon>Ascomycota</taxon>
        <taxon>Pezizomycotina</taxon>
        <taxon>Sordariomycetes</taxon>
        <taxon>Hypocreomycetidae</taxon>
        <taxon>Hypocreales</taxon>
        <taxon>Nectriaceae</taxon>
        <taxon>Thelonectria</taxon>
    </lineage>
</organism>
<dbReference type="AlphaFoldDB" id="A0A9P8VUD1"/>
<comment type="caution">
    <text evidence="2">The sequence shown here is derived from an EMBL/GenBank/DDBJ whole genome shotgun (WGS) entry which is preliminary data.</text>
</comment>
<dbReference type="Proteomes" id="UP000777438">
    <property type="component" value="Unassembled WGS sequence"/>
</dbReference>
<sequence>MPLPSPAQTFPPNPSSFPLDGHSVAFLHGHLFTRPLIPSTNKPPLFPRSSFSEQSTVIPSSVAVAPPAPAHLTTYSHGHRHTVSVSRFNQLPSSGILALAAAALDRTQNAIAAIPESTAIRLRQPNGALSGPSLLASSSPSSEPSSPDKYHRLRSTSSQSLLSSPNLDAKLVSQAVPANHPPSQLYTI</sequence>
<dbReference type="EMBL" id="JAGPYM010000045">
    <property type="protein sequence ID" value="KAH6873616.1"/>
    <property type="molecule type" value="Genomic_DNA"/>
</dbReference>
<evidence type="ECO:0000256" key="1">
    <source>
        <dbReference type="SAM" id="MobiDB-lite"/>
    </source>
</evidence>
<feature type="compositionally biased region" description="Low complexity" evidence="1">
    <location>
        <begin position="131"/>
        <end position="147"/>
    </location>
</feature>
<gene>
    <name evidence="2" type="ORF">B0T10DRAFT_588680</name>
</gene>
<protein>
    <submittedName>
        <fullName evidence="2">Uncharacterized protein</fullName>
    </submittedName>
</protein>